<dbReference type="PROSITE" id="PS00723">
    <property type="entry name" value="POLYPRENYL_SYNTHASE_1"/>
    <property type="match status" value="1"/>
</dbReference>
<evidence type="ECO:0000256" key="5">
    <source>
        <dbReference type="ARBA" id="ARBA00022842"/>
    </source>
</evidence>
<dbReference type="InterPro" id="IPR033749">
    <property type="entry name" value="Polyprenyl_synt_CS"/>
</dbReference>
<dbReference type="EMBL" id="MGFH01000144">
    <property type="protein sequence ID" value="OGM04416.1"/>
    <property type="molecule type" value="Genomic_DNA"/>
</dbReference>
<dbReference type="InterPro" id="IPR000092">
    <property type="entry name" value="Polyprenyl_synt"/>
</dbReference>
<evidence type="ECO:0000256" key="6">
    <source>
        <dbReference type="RuleBase" id="RU004466"/>
    </source>
</evidence>
<name>A0A1F7WNK1_9BACT</name>
<dbReference type="PANTHER" id="PTHR12001:SF69">
    <property type="entry name" value="ALL TRANS-POLYPRENYL-DIPHOSPHATE SYNTHASE PDSS1"/>
    <property type="match status" value="1"/>
</dbReference>
<accession>A0A1F7WNK1</accession>
<sequence>MNYSDIISPVKKELGSVEKAISDTLSSDFKAIDDMSGYVFDSRGKRVRPALLLLSCALAGKINPKAVKTAAAVELIHSATLVHDDIIDNSAVRRGKPSVNNKFGNTAAVLFGDYLYCQAFGLISAFNDKYLADNLLKAARSMCEGEIFQNINNFNPYITFNDYIKIIENKTARFLSKCSSLGAYCAKPKRRADIENMSKFGLNMGIAFQIADDVLDVVSDGKTIGKPAAKDLLEGKITLPVLILFDLLDDKTRRDVMKKIAAVKNKKVPAGFAAGIIDMCREYDTPARSMKIARKYVERSVSCLEKIDGDGDIKENLRRFCEFMADRSA</sequence>
<dbReference type="Proteomes" id="UP000178735">
    <property type="component" value="Unassembled WGS sequence"/>
</dbReference>
<dbReference type="GO" id="GO:0008299">
    <property type="term" value="P:isoprenoid biosynthetic process"/>
    <property type="evidence" value="ECO:0007669"/>
    <property type="project" value="InterPro"/>
</dbReference>
<comment type="caution">
    <text evidence="7">The sequence shown here is derived from an EMBL/GenBank/DDBJ whole genome shotgun (WGS) entry which is preliminary data.</text>
</comment>
<keyword evidence="3 6" id="KW-0808">Transferase</keyword>
<reference evidence="7 8" key="1">
    <citation type="journal article" date="2016" name="Nat. Commun.">
        <title>Thousands of microbial genomes shed light on interconnected biogeochemical processes in an aquifer system.</title>
        <authorList>
            <person name="Anantharaman K."/>
            <person name="Brown C.T."/>
            <person name="Hug L.A."/>
            <person name="Sharon I."/>
            <person name="Castelle C.J."/>
            <person name="Probst A.J."/>
            <person name="Thomas B.C."/>
            <person name="Singh A."/>
            <person name="Wilkins M.J."/>
            <person name="Karaoz U."/>
            <person name="Brodie E.L."/>
            <person name="Williams K.H."/>
            <person name="Hubbard S.S."/>
            <person name="Banfield J.F."/>
        </authorList>
    </citation>
    <scope>NUCLEOTIDE SEQUENCE [LARGE SCALE GENOMIC DNA]</scope>
</reference>
<dbReference type="Gene3D" id="1.10.600.10">
    <property type="entry name" value="Farnesyl Diphosphate Synthase"/>
    <property type="match status" value="1"/>
</dbReference>
<dbReference type="PROSITE" id="PS00444">
    <property type="entry name" value="POLYPRENYL_SYNTHASE_2"/>
    <property type="match status" value="1"/>
</dbReference>
<dbReference type="InterPro" id="IPR008949">
    <property type="entry name" value="Isoprenoid_synthase_dom_sf"/>
</dbReference>
<proteinExistence type="inferred from homology"/>
<evidence type="ECO:0000313" key="7">
    <source>
        <dbReference type="EMBL" id="OGM04416.1"/>
    </source>
</evidence>
<protein>
    <recommendedName>
        <fullName evidence="9">Polyprenyl synthetase</fullName>
    </recommendedName>
</protein>
<comment type="cofactor">
    <cofactor evidence="1">
        <name>Mg(2+)</name>
        <dbReference type="ChEBI" id="CHEBI:18420"/>
    </cofactor>
</comment>
<evidence type="ECO:0000256" key="3">
    <source>
        <dbReference type="ARBA" id="ARBA00022679"/>
    </source>
</evidence>
<dbReference type="Pfam" id="PF00348">
    <property type="entry name" value="polyprenyl_synt"/>
    <property type="match status" value="1"/>
</dbReference>
<dbReference type="AlphaFoldDB" id="A0A1F7WNK1"/>
<dbReference type="SUPFAM" id="SSF48576">
    <property type="entry name" value="Terpenoid synthases"/>
    <property type="match status" value="1"/>
</dbReference>
<evidence type="ECO:0008006" key="9">
    <source>
        <dbReference type="Google" id="ProtNLM"/>
    </source>
</evidence>
<comment type="similarity">
    <text evidence="2 6">Belongs to the FPP/GGPP synthase family.</text>
</comment>
<evidence type="ECO:0000256" key="1">
    <source>
        <dbReference type="ARBA" id="ARBA00001946"/>
    </source>
</evidence>
<evidence type="ECO:0000256" key="4">
    <source>
        <dbReference type="ARBA" id="ARBA00022723"/>
    </source>
</evidence>
<dbReference type="GO" id="GO:0004659">
    <property type="term" value="F:prenyltransferase activity"/>
    <property type="evidence" value="ECO:0007669"/>
    <property type="project" value="InterPro"/>
</dbReference>
<dbReference type="STRING" id="1817813.A2008_09315"/>
<dbReference type="CDD" id="cd00685">
    <property type="entry name" value="Trans_IPPS_HT"/>
    <property type="match status" value="1"/>
</dbReference>
<evidence type="ECO:0000256" key="2">
    <source>
        <dbReference type="ARBA" id="ARBA00006706"/>
    </source>
</evidence>
<gene>
    <name evidence="7" type="ORF">A2008_09315</name>
</gene>
<organism evidence="7 8">
    <name type="scientific">Candidatus Wallbacteria bacterium GWC2_49_35</name>
    <dbReference type="NCBI Taxonomy" id="1817813"/>
    <lineage>
        <taxon>Bacteria</taxon>
        <taxon>Candidatus Walliibacteriota</taxon>
    </lineage>
</organism>
<dbReference type="PANTHER" id="PTHR12001">
    <property type="entry name" value="GERANYLGERANYL PYROPHOSPHATE SYNTHASE"/>
    <property type="match status" value="1"/>
</dbReference>
<dbReference type="SFLD" id="SFLDS00005">
    <property type="entry name" value="Isoprenoid_Synthase_Type_I"/>
    <property type="match status" value="1"/>
</dbReference>
<keyword evidence="5" id="KW-0460">Magnesium</keyword>
<evidence type="ECO:0000313" key="8">
    <source>
        <dbReference type="Proteomes" id="UP000178735"/>
    </source>
</evidence>
<keyword evidence="4" id="KW-0479">Metal-binding</keyword>
<dbReference type="GO" id="GO:0046872">
    <property type="term" value="F:metal ion binding"/>
    <property type="evidence" value="ECO:0007669"/>
    <property type="project" value="UniProtKB-KW"/>
</dbReference>